<keyword evidence="4" id="KW-1185">Reference proteome</keyword>
<accession>A0A139AZZ5</accession>
<keyword evidence="2" id="KW-0472">Membrane</keyword>
<feature type="region of interest" description="Disordered" evidence="1">
    <location>
        <begin position="221"/>
        <end position="265"/>
    </location>
</feature>
<feature type="transmembrane region" description="Helical" evidence="2">
    <location>
        <begin position="145"/>
        <end position="171"/>
    </location>
</feature>
<dbReference type="Proteomes" id="UP000070544">
    <property type="component" value="Unassembled WGS sequence"/>
</dbReference>
<feature type="transmembrane region" description="Helical" evidence="2">
    <location>
        <begin position="64"/>
        <end position="83"/>
    </location>
</feature>
<evidence type="ECO:0000256" key="1">
    <source>
        <dbReference type="SAM" id="MobiDB-lite"/>
    </source>
</evidence>
<evidence type="ECO:0000313" key="3">
    <source>
        <dbReference type="EMBL" id="KXS22316.1"/>
    </source>
</evidence>
<gene>
    <name evidence="3" type="ORF">M427DRAFT_50642</name>
</gene>
<reference evidence="3 4" key="1">
    <citation type="journal article" date="2015" name="Genome Biol. Evol.">
        <title>Phylogenomic analyses indicate that early fungi evolved digesting cell walls of algal ancestors of land plants.</title>
        <authorList>
            <person name="Chang Y."/>
            <person name="Wang S."/>
            <person name="Sekimoto S."/>
            <person name="Aerts A.L."/>
            <person name="Choi C."/>
            <person name="Clum A."/>
            <person name="LaButti K.M."/>
            <person name="Lindquist E.A."/>
            <person name="Yee Ngan C."/>
            <person name="Ohm R.A."/>
            <person name="Salamov A.A."/>
            <person name="Grigoriev I.V."/>
            <person name="Spatafora J.W."/>
            <person name="Berbee M.L."/>
        </authorList>
    </citation>
    <scope>NUCLEOTIDE SEQUENCE [LARGE SCALE GENOMIC DNA]</scope>
    <source>
        <strain evidence="3 4">JEL478</strain>
    </source>
</reference>
<evidence type="ECO:0000256" key="2">
    <source>
        <dbReference type="SAM" id="Phobius"/>
    </source>
</evidence>
<feature type="transmembrane region" description="Helical" evidence="2">
    <location>
        <begin position="177"/>
        <end position="202"/>
    </location>
</feature>
<organism evidence="3 4">
    <name type="scientific">Gonapodya prolifera (strain JEL478)</name>
    <name type="common">Monoblepharis prolifera</name>
    <dbReference type="NCBI Taxonomy" id="1344416"/>
    <lineage>
        <taxon>Eukaryota</taxon>
        <taxon>Fungi</taxon>
        <taxon>Fungi incertae sedis</taxon>
        <taxon>Chytridiomycota</taxon>
        <taxon>Chytridiomycota incertae sedis</taxon>
        <taxon>Monoblepharidomycetes</taxon>
        <taxon>Monoblepharidales</taxon>
        <taxon>Gonapodyaceae</taxon>
        <taxon>Gonapodya</taxon>
    </lineage>
</organism>
<feature type="compositionally biased region" description="Polar residues" evidence="1">
    <location>
        <begin position="221"/>
        <end position="230"/>
    </location>
</feature>
<dbReference type="EMBL" id="KQ965731">
    <property type="protein sequence ID" value="KXS22316.1"/>
    <property type="molecule type" value="Genomic_DNA"/>
</dbReference>
<dbReference type="AlphaFoldDB" id="A0A139AZZ5"/>
<sequence length="347" mass="38214">MEPSKPSSLKRRVTFSIDMRQDSIAGCFCVPLALISRRRRLWSGRSLPLSGLGWGSRKGVRSCIVPIWVLLALVLGALMVVYAKGFESWDTPMLMRNEGIDKDKSGIWTFIGTNAENATSYEKSPVATTPTPPWLLPNVNPLLKFALFTLVLVTAGICMVPISIFNIAAGAMFQPLWVAFLVNVIATTVASAAGLLVGRLLVRGWVLQMFGVEEFAQNAQGQHSDTRGLQSSASSITSDDRSISDADADPSSSDSDDVRTPILNMPETDSRRICQQESSRCQNEVASDTGIVTPNDAPVVEIASERRVFHIPWLGRRSSAALERSRLRRRRRYMQFLAVDRAVTENV</sequence>
<name>A0A139AZZ5_GONPJ</name>
<proteinExistence type="predicted"/>
<keyword evidence="2" id="KW-0812">Transmembrane</keyword>
<protein>
    <submittedName>
        <fullName evidence="3">Uncharacterized protein</fullName>
    </submittedName>
</protein>
<evidence type="ECO:0000313" key="4">
    <source>
        <dbReference type="Proteomes" id="UP000070544"/>
    </source>
</evidence>
<keyword evidence="2" id="KW-1133">Transmembrane helix</keyword>